<name>A0AA85K434_TRIRE</name>
<organism evidence="2 3">
    <name type="scientific">Trichobilharzia regenti</name>
    <name type="common">Nasal bird schistosome</name>
    <dbReference type="NCBI Taxonomy" id="157069"/>
    <lineage>
        <taxon>Eukaryota</taxon>
        <taxon>Metazoa</taxon>
        <taxon>Spiralia</taxon>
        <taxon>Lophotrochozoa</taxon>
        <taxon>Platyhelminthes</taxon>
        <taxon>Trematoda</taxon>
        <taxon>Digenea</taxon>
        <taxon>Strigeidida</taxon>
        <taxon>Schistosomatoidea</taxon>
        <taxon>Schistosomatidae</taxon>
        <taxon>Trichobilharzia</taxon>
    </lineage>
</organism>
<feature type="region of interest" description="Disordered" evidence="1">
    <location>
        <begin position="405"/>
        <end position="426"/>
    </location>
</feature>
<dbReference type="AlphaFoldDB" id="A0AA85K434"/>
<keyword evidence="2" id="KW-1185">Reference proteome</keyword>
<feature type="compositionally biased region" description="Basic and acidic residues" evidence="1">
    <location>
        <begin position="590"/>
        <end position="617"/>
    </location>
</feature>
<feature type="compositionally biased region" description="Polar residues" evidence="1">
    <location>
        <begin position="405"/>
        <end position="417"/>
    </location>
</feature>
<feature type="region of interest" description="Disordered" evidence="1">
    <location>
        <begin position="572"/>
        <end position="661"/>
    </location>
</feature>
<reference evidence="3" key="2">
    <citation type="submission" date="2023-11" db="UniProtKB">
        <authorList>
            <consortium name="WormBaseParasite"/>
        </authorList>
    </citation>
    <scope>IDENTIFICATION</scope>
</reference>
<accession>A0AA85K434</accession>
<evidence type="ECO:0000313" key="3">
    <source>
        <dbReference type="WBParaSite" id="TREG1_60240.1"/>
    </source>
</evidence>
<protein>
    <submittedName>
        <fullName evidence="3">Uncharacterized protein</fullName>
    </submittedName>
</protein>
<proteinExistence type="predicted"/>
<feature type="compositionally biased region" description="Polar residues" evidence="1">
    <location>
        <begin position="619"/>
        <end position="634"/>
    </location>
</feature>
<reference evidence="2" key="1">
    <citation type="submission" date="2022-06" db="EMBL/GenBank/DDBJ databases">
        <authorList>
            <person name="Berger JAMES D."/>
            <person name="Berger JAMES D."/>
        </authorList>
    </citation>
    <scope>NUCLEOTIDE SEQUENCE [LARGE SCALE GENOMIC DNA]</scope>
</reference>
<dbReference type="Proteomes" id="UP000050795">
    <property type="component" value="Unassembled WGS sequence"/>
</dbReference>
<dbReference type="WBParaSite" id="TREG1_60240.1">
    <property type="protein sequence ID" value="TREG1_60240.1"/>
    <property type="gene ID" value="TREG1_60240"/>
</dbReference>
<evidence type="ECO:0000313" key="2">
    <source>
        <dbReference type="Proteomes" id="UP000050795"/>
    </source>
</evidence>
<evidence type="ECO:0000256" key="1">
    <source>
        <dbReference type="SAM" id="MobiDB-lite"/>
    </source>
</evidence>
<sequence length="661" mass="74487">MYIESSGGGGYGKKWSSRSHTTTAYCTDNSSHWSGVSVKNKTRKPLVNQPLSISNLPPCNPLQQQQQHQQRQFHHQEVTQLQQQHSNYRSLNGSVTPNDQYYPLLKHATSLGCTKISSTRGGGVGGSVGGHDWTSDSQSKSISEMQTIQTSPDLYNLPQMSHLSTGNPIIAPASTAIITTAVVPALPVITPTTGQDISSGIISSNGASNSNNNNNIHHNNGLFYHHTTKEPQILSREIAQRVIDRFNQRVLLKHMAKSKQYSYSHGRWQYTPQYHLLAVFLMNKGSVEAWYAYAPMPNIYTSQQEPTEHTRVLELTQRRLRLLQRYYSEGRQYVVLYVNNNRSEHYLPIGLASDPNQKGNCKHYTNKNHSLSTCDEFMKDGNRFFCRLINSILPDNLKLSSNAVTTNKEMSSNSRNTKNNDDVTEAFDDTKVSEQTRDQKMNYPSEEQQFKETEQLVQQTGITVRKSNFMQKILGQLIPSNHKNNDNDANNSKNDKENYTNCINQKIDLNCYKACLSYDGCFVKSSPHQPQDNFTGKMDTPITTMTTVTTGISITVTPTTCANDPSECSLLSQSKRDEGFNRKRLSNKNRKYEDKGDNDHPSVDGGDNSHVDDERRSTVKTQQSNNNKTTFSANNHDRGKTGQTEKLSDSEEIWLPKSFDL</sequence>